<protein>
    <submittedName>
        <fullName evidence="1">Uncharacterized protein</fullName>
    </submittedName>
</protein>
<dbReference type="PANTHER" id="PTHR31025">
    <property type="entry name" value="SI:CH211-196P9.1-RELATED"/>
    <property type="match status" value="1"/>
</dbReference>
<dbReference type="EMBL" id="JAHRIN010034700">
    <property type="protein sequence ID" value="MEQ2203578.1"/>
    <property type="molecule type" value="Genomic_DNA"/>
</dbReference>
<keyword evidence="2" id="KW-1185">Reference proteome</keyword>
<gene>
    <name evidence="1" type="ORF">XENOCAPTIV_000990</name>
</gene>
<dbReference type="Proteomes" id="UP001434883">
    <property type="component" value="Unassembled WGS sequence"/>
</dbReference>
<sequence>MTLRLTDSLNQQGITVFSTLCFTMKPNRTIPPASVQTKYALGIIALIPSLRDPHSDNGYEHFYDQQSGSGYLAWRIKTVQHNSAAQSSTSTTYQDSPKRTREVPCTDKQLFGEGCREVISFLKHSSDESAVKEKTRATFHYRQTLVQDQKCSSTVLDVFP</sequence>
<evidence type="ECO:0000313" key="2">
    <source>
        <dbReference type="Proteomes" id="UP001434883"/>
    </source>
</evidence>
<evidence type="ECO:0000313" key="1">
    <source>
        <dbReference type="EMBL" id="MEQ2203578.1"/>
    </source>
</evidence>
<accession>A0ABV0R7H6</accession>
<proteinExistence type="predicted"/>
<name>A0ABV0R7H6_9TELE</name>
<dbReference type="PANTHER" id="PTHR31025:SF29">
    <property type="entry name" value="SI:CH211-196P9.1"/>
    <property type="match status" value="1"/>
</dbReference>
<comment type="caution">
    <text evidence="1">The sequence shown here is derived from an EMBL/GenBank/DDBJ whole genome shotgun (WGS) entry which is preliminary data.</text>
</comment>
<reference evidence="1 2" key="1">
    <citation type="submission" date="2021-06" db="EMBL/GenBank/DDBJ databases">
        <authorList>
            <person name="Palmer J.M."/>
        </authorList>
    </citation>
    <scope>NUCLEOTIDE SEQUENCE [LARGE SCALE GENOMIC DNA]</scope>
    <source>
        <strain evidence="1 2">XC_2019</strain>
        <tissue evidence="1">Muscle</tissue>
    </source>
</reference>
<organism evidence="1 2">
    <name type="scientific">Xenoophorus captivus</name>
    <dbReference type="NCBI Taxonomy" id="1517983"/>
    <lineage>
        <taxon>Eukaryota</taxon>
        <taxon>Metazoa</taxon>
        <taxon>Chordata</taxon>
        <taxon>Craniata</taxon>
        <taxon>Vertebrata</taxon>
        <taxon>Euteleostomi</taxon>
        <taxon>Actinopterygii</taxon>
        <taxon>Neopterygii</taxon>
        <taxon>Teleostei</taxon>
        <taxon>Neoteleostei</taxon>
        <taxon>Acanthomorphata</taxon>
        <taxon>Ovalentaria</taxon>
        <taxon>Atherinomorphae</taxon>
        <taxon>Cyprinodontiformes</taxon>
        <taxon>Goodeidae</taxon>
        <taxon>Xenoophorus</taxon>
    </lineage>
</organism>